<dbReference type="InterPro" id="IPR011990">
    <property type="entry name" value="TPR-like_helical_dom_sf"/>
</dbReference>
<proteinExistence type="predicted"/>
<keyword evidence="1" id="KW-1185">Reference proteome</keyword>
<dbReference type="KEGG" id="csol:105367529"/>
<gene>
    <name evidence="2" type="primary">LOC105367529</name>
</gene>
<name>A0AAJ6YUG4_9HYME</name>
<dbReference type="PANTHER" id="PTHR16797">
    <property type="entry name" value="FACTOR VIII-ASSOCIATED GENE 1"/>
    <property type="match status" value="1"/>
</dbReference>
<organism evidence="1 2">
    <name type="scientific">Ceratosolen solmsi marchali</name>
    <dbReference type="NCBI Taxonomy" id="326594"/>
    <lineage>
        <taxon>Eukaryota</taxon>
        <taxon>Metazoa</taxon>
        <taxon>Ecdysozoa</taxon>
        <taxon>Arthropoda</taxon>
        <taxon>Hexapoda</taxon>
        <taxon>Insecta</taxon>
        <taxon>Pterygota</taxon>
        <taxon>Neoptera</taxon>
        <taxon>Endopterygota</taxon>
        <taxon>Hymenoptera</taxon>
        <taxon>Apocrita</taxon>
        <taxon>Proctotrupomorpha</taxon>
        <taxon>Chalcidoidea</taxon>
        <taxon>Agaonidae</taxon>
        <taxon>Agaoninae</taxon>
        <taxon>Ceratosolen</taxon>
    </lineage>
</organism>
<dbReference type="Proteomes" id="UP000695007">
    <property type="component" value="Unplaced"/>
</dbReference>
<dbReference type="GO" id="GO:0005769">
    <property type="term" value="C:early endosome"/>
    <property type="evidence" value="ECO:0007669"/>
    <property type="project" value="TreeGrafter"/>
</dbReference>
<evidence type="ECO:0000313" key="2">
    <source>
        <dbReference type="RefSeq" id="XP_011504574.1"/>
    </source>
</evidence>
<dbReference type="SUPFAM" id="SSF48452">
    <property type="entry name" value="TPR-like"/>
    <property type="match status" value="1"/>
</dbReference>
<sequence length="310" mass="35231">MALRDQASHKSTDSDNFLLKYRVISGKLKKRLLRKPNVSEASDQFESLAINCEQKELHQYAGWCWLAAARCQESVGNCIYEINFLTKAGRQFLIANKNNKDIGCLSISDEDIQVAINAFNHALTRCENQDGFQMMSSSLAIELALALGSNSEGIKYLCSAIHTHPTVQAINLLVTYYIKQGNYVSALRVLTELVEMIENHLGARTIDNYRNILHKCEISRVLLLLIMRPTPQRLAPSLAQVLEKYAWAEDTRISVPNMTEDEMLLLQSLVLACQSRDYEAILELESELWSFFDVEQKELLHNLIKTFGKE</sequence>
<dbReference type="AlphaFoldDB" id="A0AAJ6YUG4"/>
<dbReference type="PANTHER" id="PTHR16797:SF4">
    <property type="entry name" value="40-KDA HUNTINGTIN-ASSOCIATED PROTEIN"/>
    <property type="match status" value="1"/>
</dbReference>
<accession>A0AAJ6YUG4</accession>
<dbReference type="GO" id="GO:0099518">
    <property type="term" value="P:vesicle cytoskeletal trafficking"/>
    <property type="evidence" value="ECO:0007669"/>
    <property type="project" value="TreeGrafter"/>
</dbReference>
<dbReference type="GeneID" id="105367529"/>
<protein>
    <submittedName>
        <fullName evidence="2">Factor VIII intron 22 protein-like</fullName>
    </submittedName>
</protein>
<reference evidence="2" key="1">
    <citation type="submission" date="2025-08" db="UniProtKB">
        <authorList>
            <consortium name="RefSeq"/>
        </authorList>
    </citation>
    <scope>IDENTIFICATION</scope>
</reference>
<dbReference type="Gene3D" id="1.25.40.10">
    <property type="entry name" value="Tetratricopeptide repeat domain"/>
    <property type="match status" value="1"/>
</dbReference>
<evidence type="ECO:0000313" key="1">
    <source>
        <dbReference type="Proteomes" id="UP000695007"/>
    </source>
</evidence>
<dbReference type="InterPro" id="IPR039494">
    <property type="entry name" value="F8A"/>
</dbReference>
<dbReference type="RefSeq" id="XP_011504574.1">
    <property type="nucleotide sequence ID" value="XM_011506272.1"/>
</dbReference>